<accession>A0AAD7QNK6</accession>
<evidence type="ECO:0000313" key="2">
    <source>
        <dbReference type="Proteomes" id="UP001217417"/>
    </source>
</evidence>
<sequence length="355" mass="38569">MSTAPTSATIPIEEFRTKLREAVEARGERYQSIKMLSNCMKDVFGIDDVEDFAIEKTSKIPGLDVHELIMAKVKQLVHARSLLIIAYMGHGIIDIESKSLQLISENGSQRMLWSMIHDVILASTDDSIQNLDVLAVLDCCYAGSAVRAGGKRSVQLLASCDERRTVRSRKDGVTFTQRIRNAAFALKNAGNLSVSVESLFGELQRSKPRKAADAAHKIIGNARPLVLALKLPSSSPPGQAVSSSSPGEVESSSNETNVLFKISLSGGPTDMILGEFLQLVKRISLEFKVTVEDAVESNSVVILCRASWEAFVRLRSTLDCAFVASVKGPSLLRDEVGEKSGRTRSFGDRLDNGVG</sequence>
<comment type="caution">
    <text evidence="1">The sequence shown here is derived from an EMBL/GenBank/DDBJ whole genome shotgun (WGS) entry which is preliminary data.</text>
</comment>
<organism evidence="1 2">
    <name type="scientific">Lipomyces tetrasporus</name>
    <dbReference type="NCBI Taxonomy" id="54092"/>
    <lineage>
        <taxon>Eukaryota</taxon>
        <taxon>Fungi</taxon>
        <taxon>Dikarya</taxon>
        <taxon>Ascomycota</taxon>
        <taxon>Saccharomycotina</taxon>
        <taxon>Lipomycetes</taxon>
        <taxon>Lipomycetales</taxon>
        <taxon>Lipomycetaceae</taxon>
        <taxon>Lipomyces</taxon>
    </lineage>
</organism>
<protein>
    <submittedName>
        <fullName evidence="1">Uncharacterized protein</fullName>
    </submittedName>
</protein>
<dbReference type="AlphaFoldDB" id="A0AAD7QNK6"/>
<reference evidence="1" key="1">
    <citation type="submission" date="2023-03" db="EMBL/GenBank/DDBJ databases">
        <title>Near-Complete genome sequence of Lipomyces tetrasporous NRRL Y-64009, an oleaginous yeast capable of growing on lignocellulosic hydrolysates.</title>
        <authorList>
            <consortium name="Lawrence Berkeley National Laboratory"/>
            <person name="Jagtap S.S."/>
            <person name="Liu J.-J."/>
            <person name="Walukiewicz H.E."/>
            <person name="Pangilinan J."/>
            <person name="Lipzen A."/>
            <person name="Ahrendt S."/>
            <person name="Koriabine M."/>
            <person name="Cobaugh K."/>
            <person name="Salamov A."/>
            <person name="Yoshinaga Y."/>
            <person name="Ng V."/>
            <person name="Daum C."/>
            <person name="Grigoriev I.V."/>
            <person name="Slininger P.J."/>
            <person name="Dien B.S."/>
            <person name="Jin Y.-S."/>
            <person name="Rao C.V."/>
        </authorList>
    </citation>
    <scope>NUCLEOTIDE SEQUENCE</scope>
    <source>
        <strain evidence="1">NRRL Y-64009</strain>
    </source>
</reference>
<dbReference type="EMBL" id="JARPMG010000008">
    <property type="protein sequence ID" value="KAJ8098697.1"/>
    <property type="molecule type" value="Genomic_DNA"/>
</dbReference>
<proteinExistence type="predicted"/>
<evidence type="ECO:0000313" key="1">
    <source>
        <dbReference type="EMBL" id="KAJ8098697.1"/>
    </source>
</evidence>
<dbReference type="GeneID" id="80885717"/>
<name>A0AAD7QNK6_9ASCO</name>
<dbReference type="RefSeq" id="XP_056042147.1">
    <property type="nucleotide sequence ID" value="XM_056190551.1"/>
</dbReference>
<keyword evidence="2" id="KW-1185">Reference proteome</keyword>
<gene>
    <name evidence="1" type="ORF">POJ06DRAFT_296511</name>
</gene>
<dbReference type="Proteomes" id="UP001217417">
    <property type="component" value="Unassembled WGS sequence"/>
</dbReference>